<evidence type="ECO:0008006" key="3">
    <source>
        <dbReference type="Google" id="ProtNLM"/>
    </source>
</evidence>
<accession>A0ABM7GAX5</accession>
<dbReference type="Proteomes" id="UP001059971">
    <property type="component" value="Plasmid pBAR3"/>
</dbReference>
<reference evidence="1" key="1">
    <citation type="submission" date="2018-07" db="EMBL/GenBank/DDBJ databases">
        <title>Complete genome sequence of Sphingomonas bisphenolicum strain AO1, a bisphenol A degradative bacterium isolated from Japanese farm field.</title>
        <authorList>
            <person name="Murakami M."/>
            <person name="Koh M."/>
            <person name="Koba S."/>
            <person name="Matsumura Y."/>
        </authorList>
    </citation>
    <scope>NUCLEOTIDE SEQUENCE</scope>
    <source>
        <strain evidence="1">AO1</strain>
        <plasmid evidence="1">pBAR3</plasmid>
    </source>
</reference>
<keyword evidence="1" id="KW-0614">Plasmid</keyword>
<name>A0ABM7GAX5_9SPHN</name>
<gene>
    <name evidence="1" type="ORF">SBA_pBAR3_1860</name>
</gene>
<sequence length="130" mass="14065">MISTANDPGLPRDAGDESAMTVLELSIFVCAFRARTPIRASEIFAVMHSWFGDMPADQVALLVPGMVSRGWLTPVGEAVKASEQGRRAARPLVEGIIRMLDQGTRLIDVALMMSVLRLTRGELDNGPADN</sequence>
<geneLocation type="plasmid" evidence="1 2">
    <name>pBAR3</name>
</geneLocation>
<keyword evidence="2" id="KW-1185">Reference proteome</keyword>
<dbReference type="EMBL" id="AP018821">
    <property type="protein sequence ID" value="BBF72619.1"/>
    <property type="molecule type" value="Genomic_DNA"/>
</dbReference>
<evidence type="ECO:0000313" key="2">
    <source>
        <dbReference type="Proteomes" id="UP001059971"/>
    </source>
</evidence>
<proteinExistence type="predicted"/>
<organism evidence="1 2">
    <name type="scientific">Sphingomonas bisphenolicum</name>
    <dbReference type="NCBI Taxonomy" id="296544"/>
    <lineage>
        <taxon>Bacteria</taxon>
        <taxon>Pseudomonadati</taxon>
        <taxon>Pseudomonadota</taxon>
        <taxon>Alphaproteobacteria</taxon>
        <taxon>Sphingomonadales</taxon>
        <taxon>Sphingomonadaceae</taxon>
        <taxon>Sphingomonas</taxon>
    </lineage>
</organism>
<protein>
    <recommendedName>
        <fullName evidence="3">MarR family transcriptional regulator</fullName>
    </recommendedName>
</protein>
<evidence type="ECO:0000313" key="1">
    <source>
        <dbReference type="EMBL" id="BBF72619.1"/>
    </source>
</evidence>